<dbReference type="AlphaFoldDB" id="A0A0A9GY57"/>
<dbReference type="EMBL" id="GBRH01168434">
    <property type="protein sequence ID" value="JAE29462.1"/>
    <property type="molecule type" value="Transcribed_RNA"/>
</dbReference>
<organism evidence="1">
    <name type="scientific">Arundo donax</name>
    <name type="common">Giant reed</name>
    <name type="synonym">Donax arundinaceus</name>
    <dbReference type="NCBI Taxonomy" id="35708"/>
    <lineage>
        <taxon>Eukaryota</taxon>
        <taxon>Viridiplantae</taxon>
        <taxon>Streptophyta</taxon>
        <taxon>Embryophyta</taxon>
        <taxon>Tracheophyta</taxon>
        <taxon>Spermatophyta</taxon>
        <taxon>Magnoliopsida</taxon>
        <taxon>Liliopsida</taxon>
        <taxon>Poales</taxon>
        <taxon>Poaceae</taxon>
        <taxon>PACMAD clade</taxon>
        <taxon>Arundinoideae</taxon>
        <taxon>Arundineae</taxon>
        <taxon>Arundo</taxon>
    </lineage>
</organism>
<protein>
    <submittedName>
        <fullName evidence="1">Uncharacterized protein</fullName>
    </submittedName>
</protein>
<reference evidence="1" key="1">
    <citation type="submission" date="2014-09" db="EMBL/GenBank/DDBJ databases">
        <authorList>
            <person name="Magalhaes I.L.F."/>
            <person name="Oliveira U."/>
            <person name="Santos F.R."/>
            <person name="Vidigal T.H.D.A."/>
            <person name="Brescovit A.D."/>
            <person name="Santos A.J."/>
        </authorList>
    </citation>
    <scope>NUCLEOTIDE SEQUENCE</scope>
    <source>
        <tissue evidence="1">Shoot tissue taken approximately 20 cm above the soil surface</tissue>
    </source>
</reference>
<sequence>MLKCLLFFKYVTYLNASSQNNEIIQLAAISASATKTSHHIFLKS</sequence>
<reference evidence="1" key="2">
    <citation type="journal article" date="2015" name="Data Brief">
        <title>Shoot transcriptome of the giant reed, Arundo donax.</title>
        <authorList>
            <person name="Barrero R.A."/>
            <person name="Guerrero F.D."/>
            <person name="Moolhuijzen P."/>
            <person name="Goolsby J.A."/>
            <person name="Tidwell J."/>
            <person name="Bellgard S.E."/>
            <person name="Bellgard M.I."/>
        </authorList>
    </citation>
    <scope>NUCLEOTIDE SEQUENCE</scope>
    <source>
        <tissue evidence="1">Shoot tissue taken approximately 20 cm above the soil surface</tissue>
    </source>
</reference>
<name>A0A0A9GY57_ARUDO</name>
<proteinExistence type="predicted"/>
<accession>A0A0A9GY57</accession>
<evidence type="ECO:0000313" key="1">
    <source>
        <dbReference type="EMBL" id="JAE29462.1"/>
    </source>
</evidence>